<reference evidence="2 3" key="1">
    <citation type="submission" date="2020-02" db="EMBL/GenBank/DDBJ databases">
        <title>Draft genome sequence of Rhizobium tropici.</title>
        <authorList>
            <person name="Khayi S."/>
            <person name="Jemo M."/>
        </authorList>
    </citation>
    <scope>NUCLEOTIDE SEQUENCE [LARGE SCALE GENOMIC DNA]</scope>
    <source>
        <strain evidence="2 3">A12</strain>
    </source>
</reference>
<evidence type="ECO:0000313" key="1">
    <source>
        <dbReference type="EMBL" id="MBB6495130.1"/>
    </source>
</evidence>
<gene>
    <name evidence="1" type="ORF">GGD45_005587</name>
    <name evidence="2" type="ORF">GXW80_22125</name>
</gene>
<comment type="caution">
    <text evidence="2">The sequence shown here is derived from an EMBL/GenBank/DDBJ whole genome shotgun (WGS) entry which is preliminary data.</text>
</comment>
<evidence type="ECO:0000313" key="3">
    <source>
        <dbReference type="Proteomes" id="UP000471190"/>
    </source>
</evidence>
<dbReference type="EMBL" id="JAADZA010000029">
    <property type="protein sequence ID" value="NEV13690.1"/>
    <property type="molecule type" value="Genomic_DNA"/>
</dbReference>
<evidence type="ECO:0000313" key="2">
    <source>
        <dbReference type="EMBL" id="NEV13690.1"/>
    </source>
</evidence>
<sequence length="60" mass="6382">MISITSGFGFSPRLAQSYGNVGDLYQADDTYLTALPAHRDIPALDLCCSAADARSDRSGE</sequence>
<protein>
    <submittedName>
        <fullName evidence="2">Uncharacterized protein</fullName>
    </submittedName>
</protein>
<dbReference type="EMBL" id="JACHBF010000024">
    <property type="protein sequence ID" value="MBB6495130.1"/>
    <property type="molecule type" value="Genomic_DNA"/>
</dbReference>
<dbReference type="Proteomes" id="UP000526625">
    <property type="component" value="Unassembled WGS sequence"/>
</dbReference>
<keyword evidence="4" id="KW-1185">Reference proteome</keyword>
<proteinExistence type="predicted"/>
<organism evidence="2 3">
    <name type="scientific">Rhizobium tropici</name>
    <dbReference type="NCBI Taxonomy" id="398"/>
    <lineage>
        <taxon>Bacteria</taxon>
        <taxon>Pseudomonadati</taxon>
        <taxon>Pseudomonadota</taxon>
        <taxon>Alphaproteobacteria</taxon>
        <taxon>Hyphomicrobiales</taxon>
        <taxon>Rhizobiaceae</taxon>
        <taxon>Rhizobium/Agrobacterium group</taxon>
        <taxon>Rhizobium</taxon>
    </lineage>
</organism>
<dbReference type="Proteomes" id="UP000471190">
    <property type="component" value="Unassembled WGS sequence"/>
</dbReference>
<dbReference type="RefSeq" id="WP_132717658.1">
    <property type="nucleotide sequence ID" value="NZ_JAADZA010000029.1"/>
</dbReference>
<evidence type="ECO:0000313" key="4">
    <source>
        <dbReference type="Proteomes" id="UP000526625"/>
    </source>
</evidence>
<name>A0A6P1C927_RHITR</name>
<reference evidence="1 4" key="2">
    <citation type="submission" date="2020-08" db="EMBL/GenBank/DDBJ databases">
        <title>Genomic Encyclopedia of Type Strains, Phase IV (KMG-V): Genome sequencing to study the core and pangenomes of soil and plant-associated prokaryotes.</title>
        <authorList>
            <person name="Whitman W."/>
        </authorList>
    </citation>
    <scope>NUCLEOTIDE SEQUENCE [LARGE SCALE GENOMIC DNA]</scope>
    <source>
        <strain evidence="1 4">SEMIA 4059</strain>
    </source>
</reference>
<dbReference type="AlphaFoldDB" id="A0A6P1C927"/>
<accession>A0A6P1C927</accession>